<feature type="domain" description="DC1" evidence="2">
    <location>
        <begin position="33"/>
        <end position="73"/>
    </location>
</feature>
<dbReference type="eggNOG" id="ENOG502RYP3">
    <property type="taxonomic scope" value="Eukaryota"/>
</dbReference>
<dbReference type="EMBL" id="KI630628">
    <property type="protein sequence ID" value="EYU35253.1"/>
    <property type="molecule type" value="Genomic_DNA"/>
</dbReference>
<accession>A0A022R6D8</accession>
<proteinExistence type="predicted"/>
<keyword evidence="4" id="KW-1185">Reference proteome</keyword>
<dbReference type="InterPro" id="IPR004146">
    <property type="entry name" value="DC1"/>
</dbReference>
<dbReference type="STRING" id="4155.A0A022R6D8"/>
<evidence type="ECO:0000313" key="4">
    <source>
        <dbReference type="Proteomes" id="UP000030748"/>
    </source>
</evidence>
<keyword evidence="1" id="KW-0677">Repeat</keyword>
<dbReference type="SUPFAM" id="SSF57889">
    <property type="entry name" value="Cysteine-rich domain"/>
    <property type="match status" value="1"/>
</dbReference>
<organism evidence="3 4">
    <name type="scientific">Erythranthe guttata</name>
    <name type="common">Yellow monkey flower</name>
    <name type="synonym">Mimulus guttatus</name>
    <dbReference type="NCBI Taxonomy" id="4155"/>
    <lineage>
        <taxon>Eukaryota</taxon>
        <taxon>Viridiplantae</taxon>
        <taxon>Streptophyta</taxon>
        <taxon>Embryophyta</taxon>
        <taxon>Tracheophyta</taxon>
        <taxon>Spermatophyta</taxon>
        <taxon>Magnoliopsida</taxon>
        <taxon>eudicotyledons</taxon>
        <taxon>Gunneridae</taxon>
        <taxon>Pentapetalae</taxon>
        <taxon>asterids</taxon>
        <taxon>lamiids</taxon>
        <taxon>Lamiales</taxon>
        <taxon>Phrymaceae</taxon>
        <taxon>Erythranthe</taxon>
    </lineage>
</organism>
<name>A0A022R6D8_ERYGU</name>
<protein>
    <recommendedName>
        <fullName evidence="2">DC1 domain-containing protein</fullName>
    </recommendedName>
</protein>
<evidence type="ECO:0000259" key="2">
    <source>
        <dbReference type="Pfam" id="PF03107"/>
    </source>
</evidence>
<evidence type="ECO:0000256" key="1">
    <source>
        <dbReference type="ARBA" id="ARBA00022737"/>
    </source>
</evidence>
<gene>
    <name evidence="3" type="ORF">MIMGU_mgv1a023712mg</name>
</gene>
<reference evidence="3 4" key="1">
    <citation type="journal article" date="2013" name="Proc. Natl. Acad. Sci. U.S.A.">
        <title>Fine-scale variation in meiotic recombination in Mimulus inferred from population shotgun sequencing.</title>
        <authorList>
            <person name="Hellsten U."/>
            <person name="Wright K.M."/>
            <person name="Jenkins J."/>
            <person name="Shu S."/>
            <person name="Yuan Y."/>
            <person name="Wessler S.R."/>
            <person name="Schmutz J."/>
            <person name="Willis J.H."/>
            <person name="Rokhsar D.S."/>
        </authorList>
    </citation>
    <scope>NUCLEOTIDE SEQUENCE [LARGE SCALE GENOMIC DNA]</scope>
    <source>
        <strain evidence="4">cv. DUN x IM62</strain>
    </source>
</reference>
<sequence length="214" mass="22863">LQVSAPGTYRCGDCDIDLHDFCATCPATTESDLHPTHPLTLVSNPVDDRICGDTVEGLFYSCGDCGFDVHPLCTQLPLHAHLPQHGHHLLKLQPGKSAACALCFKGCTSWRYRCDACCLDVHVECVLAVDVSSITVAAPYLKRSESMPPHIIGIPIDEMAVSPAQAGKVEEGEASGKGSKKKKNIYSTLGRITVAAVSTSLIGVPIILKDPRKS</sequence>
<evidence type="ECO:0000313" key="3">
    <source>
        <dbReference type="EMBL" id="EYU35253.1"/>
    </source>
</evidence>
<dbReference type="Pfam" id="PF03107">
    <property type="entry name" value="C1_2"/>
    <property type="match status" value="1"/>
</dbReference>
<dbReference type="PANTHER" id="PTHR47841">
    <property type="entry name" value="DIACYLGLYCEROL KINASE THETA-LIKE-RELATED"/>
    <property type="match status" value="1"/>
</dbReference>
<dbReference type="Proteomes" id="UP000030748">
    <property type="component" value="Unassembled WGS sequence"/>
</dbReference>
<dbReference type="PANTHER" id="PTHR47841:SF7">
    <property type="entry name" value="CYSTEINE_HISTIDINE-RICH C1 DOMAIN PROTEIN"/>
    <property type="match status" value="1"/>
</dbReference>
<dbReference type="InterPro" id="IPR046349">
    <property type="entry name" value="C1-like_sf"/>
</dbReference>
<dbReference type="AlphaFoldDB" id="A0A022R6D8"/>
<feature type="non-terminal residue" evidence="3">
    <location>
        <position position="1"/>
    </location>
</feature>